<proteinExistence type="predicted"/>
<dbReference type="EMBL" id="LGHJ01000006">
    <property type="protein sequence ID" value="KPL78093.1"/>
    <property type="molecule type" value="Genomic_DNA"/>
</dbReference>
<evidence type="ECO:0000256" key="13">
    <source>
        <dbReference type="ARBA" id="ARBA00081141"/>
    </source>
</evidence>
<evidence type="ECO:0000256" key="5">
    <source>
        <dbReference type="ARBA" id="ARBA00022691"/>
    </source>
</evidence>
<dbReference type="PATRIC" id="fig|360411.5.peg.440"/>
<evidence type="ECO:0000313" key="17">
    <source>
        <dbReference type="EMBL" id="KPL78093.1"/>
    </source>
</evidence>
<dbReference type="NCBIfam" id="TIGR00089">
    <property type="entry name" value="MiaB/RimO family radical SAM methylthiotransferase"/>
    <property type="match status" value="1"/>
</dbReference>
<protein>
    <recommendedName>
        <fullName evidence="11">tRNA-2-methylthio-N(6)-dimethylallyladenosine synthase</fullName>
        <ecNumber evidence="9">2.8.4.3</ecNumber>
    </recommendedName>
    <alternativeName>
        <fullName evidence="13">(Dimethylallyl)adenosine tRNA methylthiotransferase MiaB</fullName>
    </alternativeName>
    <alternativeName>
        <fullName evidence="12">tRNA-i(6)A37 methylthiotransferase</fullName>
    </alternativeName>
</protein>
<comment type="caution">
    <text evidence="17">The sequence shown here is derived from an EMBL/GenBank/DDBJ whole genome shotgun (WGS) entry which is preliminary data.</text>
</comment>
<dbReference type="SFLD" id="SFLDS00029">
    <property type="entry name" value="Radical_SAM"/>
    <property type="match status" value="1"/>
</dbReference>
<evidence type="ECO:0000259" key="16">
    <source>
        <dbReference type="PROSITE" id="PS51918"/>
    </source>
</evidence>
<dbReference type="PROSITE" id="PS01278">
    <property type="entry name" value="MTTASE_RADICAL"/>
    <property type="match status" value="1"/>
</dbReference>
<dbReference type="PANTHER" id="PTHR43020">
    <property type="entry name" value="CDK5 REGULATORY SUBUNIT-ASSOCIATED PROTEIN 1"/>
    <property type="match status" value="1"/>
</dbReference>
<dbReference type="InterPro" id="IPR002792">
    <property type="entry name" value="TRAM_dom"/>
</dbReference>
<keyword evidence="8" id="KW-0411">Iron-sulfur</keyword>
<evidence type="ECO:0000256" key="11">
    <source>
        <dbReference type="ARBA" id="ARBA00068570"/>
    </source>
</evidence>
<dbReference type="SUPFAM" id="SSF102114">
    <property type="entry name" value="Radical SAM enzymes"/>
    <property type="match status" value="1"/>
</dbReference>
<dbReference type="GO" id="GO:0035597">
    <property type="term" value="F:tRNA-2-methylthio-N(6)-dimethylallyladenosine(37) synthase activity"/>
    <property type="evidence" value="ECO:0007669"/>
    <property type="project" value="UniProtKB-EC"/>
</dbReference>
<feature type="domain" description="MTTase N-terminal" evidence="15">
    <location>
        <begin position="12"/>
        <end position="129"/>
    </location>
</feature>
<dbReference type="FunFam" id="3.40.50.12160:FF:000003">
    <property type="entry name" value="CDK5 regulatory subunit-associated protein 1"/>
    <property type="match status" value="1"/>
</dbReference>
<keyword evidence="18" id="KW-1185">Reference proteome</keyword>
<dbReference type="SFLD" id="SFLDG01061">
    <property type="entry name" value="methylthiotransferase"/>
    <property type="match status" value="1"/>
</dbReference>
<dbReference type="Pfam" id="PF00919">
    <property type="entry name" value="UPF0004"/>
    <property type="match status" value="1"/>
</dbReference>
<dbReference type="GO" id="GO:0051539">
    <property type="term" value="F:4 iron, 4 sulfur cluster binding"/>
    <property type="evidence" value="ECO:0007669"/>
    <property type="project" value="UniProtKB-KW"/>
</dbReference>
<evidence type="ECO:0000259" key="14">
    <source>
        <dbReference type="PROSITE" id="PS50926"/>
    </source>
</evidence>
<dbReference type="InterPro" id="IPR038135">
    <property type="entry name" value="Methylthiotransferase_N_sf"/>
</dbReference>
<dbReference type="STRING" id="360411.AC812_01295"/>
<dbReference type="InterPro" id="IPR023404">
    <property type="entry name" value="rSAM_horseshoe"/>
</dbReference>
<dbReference type="Pfam" id="PF01938">
    <property type="entry name" value="TRAM"/>
    <property type="match status" value="1"/>
</dbReference>
<evidence type="ECO:0000256" key="12">
    <source>
        <dbReference type="ARBA" id="ARBA00080698"/>
    </source>
</evidence>
<keyword evidence="4 17" id="KW-0808">Transferase</keyword>
<comment type="catalytic activity">
    <reaction evidence="10">
        <text>N(6)-dimethylallyladenosine(37) in tRNA + (sulfur carrier)-SH + AH2 + 2 S-adenosyl-L-methionine = 2-methylsulfanyl-N(6)-dimethylallyladenosine(37) in tRNA + (sulfur carrier)-H + 5'-deoxyadenosine + L-methionine + A + S-adenosyl-L-homocysteine + 2 H(+)</text>
        <dbReference type="Rhea" id="RHEA:37067"/>
        <dbReference type="Rhea" id="RHEA-COMP:10375"/>
        <dbReference type="Rhea" id="RHEA-COMP:10376"/>
        <dbReference type="Rhea" id="RHEA-COMP:14737"/>
        <dbReference type="Rhea" id="RHEA-COMP:14739"/>
        <dbReference type="ChEBI" id="CHEBI:13193"/>
        <dbReference type="ChEBI" id="CHEBI:15378"/>
        <dbReference type="ChEBI" id="CHEBI:17319"/>
        <dbReference type="ChEBI" id="CHEBI:17499"/>
        <dbReference type="ChEBI" id="CHEBI:29917"/>
        <dbReference type="ChEBI" id="CHEBI:57844"/>
        <dbReference type="ChEBI" id="CHEBI:57856"/>
        <dbReference type="ChEBI" id="CHEBI:59789"/>
        <dbReference type="ChEBI" id="CHEBI:64428"/>
        <dbReference type="ChEBI" id="CHEBI:74415"/>
        <dbReference type="ChEBI" id="CHEBI:74417"/>
        <dbReference type="EC" id="2.8.4.3"/>
    </reaction>
</comment>
<comment type="cofactor">
    <cofactor evidence="1">
        <name>[4Fe-4S] cluster</name>
        <dbReference type="ChEBI" id="CHEBI:49883"/>
    </cofactor>
</comment>
<keyword evidence="5" id="KW-0949">S-adenosyl-L-methionine</keyword>
<dbReference type="CDD" id="cd01335">
    <property type="entry name" value="Radical_SAM"/>
    <property type="match status" value="1"/>
</dbReference>
<gene>
    <name evidence="17" type="ORF">AC812_01295</name>
</gene>
<keyword evidence="7" id="KW-0408">Iron</keyword>
<dbReference type="SMART" id="SM00729">
    <property type="entry name" value="Elp3"/>
    <property type="match status" value="1"/>
</dbReference>
<dbReference type="EC" id="2.8.4.3" evidence="9"/>
<evidence type="ECO:0000256" key="6">
    <source>
        <dbReference type="ARBA" id="ARBA00022723"/>
    </source>
</evidence>
<dbReference type="AlphaFoldDB" id="A0A0P6XCV6"/>
<evidence type="ECO:0000259" key="15">
    <source>
        <dbReference type="PROSITE" id="PS51449"/>
    </source>
</evidence>
<dbReference type="Gene3D" id="3.80.30.20">
    <property type="entry name" value="tm_1862 like domain"/>
    <property type="match status" value="1"/>
</dbReference>
<dbReference type="FunFam" id="3.80.30.20:FF:000001">
    <property type="entry name" value="tRNA-2-methylthio-N(6)-dimethylallyladenosine synthase 2"/>
    <property type="match status" value="1"/>
</dbReference>
<dbReference type="PANTHER" id="PTHR43020:SF2">
    <property type="entry name" value="MITOCHONDRIAL TRNA METHYLTHIOTRANSFERASE CDK5RAP1"/>
    <property type="match status" value="1"/>
</dbReference>
<name>A0A0P6XCV6_9CHLR</name>
<evidence type="ECO:0000256" key="3">
    <source>
        <dbReference type="ARBA" id="ARBA00022485"/>
    </source>
</evidence>
<dbReference type="SFLD" id="SFLDG01082">
    <property type="entry name" value="B12-binding_domain_containing"/>
    <property type="match status" value="1"/>
</dbReference>
<dbReference type="NCBIfam" id="TIGR01574">
    <property type="entry name" value="miaB-methiolase"/>
    <property type="match status" value="1"/>
</dbReference>
<dbReference type="InterPro" id="IPR013848">
    <property type="entry name" value="Methylthiotransferase_N"/>
</dbReference>
<dbReference type="InterPro" id="IPR058240">
    <property type="entry name" value="rSAM_sf"/>
</dbReference>
<dbReference type="GO" id="GO:0005829">
    <property type="term" value="C:cytosol"/>
    <property type="evidence" value="ECO:0007669"/>
    <property type="project" value="TreeGrafter"/>
</dbReference>
<feature type="domain" description="TRAM" evidence="14">
    <location>
        <begin position="389"/>
        <end position="449"/>
    </location>
</feature>
<dbReference type="Pfam" id="PF04055">
    <property type="entry name" value="Radical_SAM"/>
    <property type="match status" value="1"/>
</dbReference>
<evidence type="ECO:0000256" key="7">
    <source>
        <dbReference type="ARBA" id="ARBA00023004"/>
    </source>
</evidence>
<organism evidence="17 18">
    <name type="scientific">Bellilinea caldifistulae</name>
    <dbReference type="NCBI Taxonomy" id="360411"/>
    <lineage>
        <taxon>Bacteria</taxon>
        <taxon>Bacillati</taxon>
        <taxon>Chloroflexota</taxon>
        <taxon>Anaerolineae</taxon>
        <taxon>Anaerolineales</taxon>
        <taxon>Anaerolineaceae</taxon>
        <taxon>Bellilinea</taxon>
    </lineage>
</organism>
<evidence type="ECO:0000256" key="9">
    <source>
        <dbReference type="ARBA" id="ARBA00033765"/>
    </source>
</evidence>
<dbReference type="PROSITE" id="PS50926">
    <property type="entry name" value="TRAM"/>
    <property type="match status" value="1"/>
</dbReference>
<reference evidence="17 18" key="1">
    <citation type="submission" date="2015-07" db="EMBL/GenBank/DDBJ databases">
        <title>Draft genome of Bellilinea caldifistulae DSM 17877.</title>
        <authorList>
            <person name="Hemp J."/>
            <person name="Ward L.M."/>
            <person name="Pace L.A."/>
            <person name="Fischer W.W."/>
        </authorList>
    </citation>
    <scope>NUCLEOTIDE SEQUENCE [LARGE SCALE GENOMIC DNA]</scope>
    <source>
        <strain evidence="17 18">GOMI-1</strain>
    </source>
</reference>
<dbReference type="GO" id="GO:0046872">
    <property type="term" value="F:metal ion binding"/>
    <property type="evidence" value="ECO:0007669"/>
    <property type="project" value="UniProtKB-KW"/>
</dbReference>
<keyword evidence="3" id="KW-0004">4Fe-4S</keyword>
<feature type="domain" description="Radical SAM core" evidence="16">
    <location>
        <begin position="155"/>
        <end position="386"/>
    </location>
</feature>
<dbReference type="InterPro" id="IPR020612">
    <property type="entry name" value="Methylthiotransferase_CS"/>
</dbReference>
<evidence type="ECO:0000256" key="8">
    <source>
        <dbReference type="ARBA" id="ARBA00023014"/>
    </source>
</evidence>
<keyword evidence="6" id="KW-0479">Metal-binding</keyword>
<dbReference type="Proteomes" id="UP000050514">
    <property type="component" value="Unassembled WGS sequence"/>
</dbReference>
<dbReference type="Gene3D" id="3.40.50.12160">
    <property type="entry name" value="Methylthiotransferase, N-terminal domain"/>
    <property type="match status" value="1"/>
</dbReference>
<dbReference type="InterPro" id="IPR006463">
    <property type="entry name" value="MiaB_methiolase"/>
</dbReference>
<dbReference type="PROSITE" id="PS51918">
    <property type="entry name" value="RADICAL_SAM"/>
    <property type="match status" value="1"/>
</dbReference>
<dbReference type="PROSITE" id="PS51449">
    <property type="entry name" value="MTTASE_N"/>
    <property type="match status" value="1"/>
</dbReference>
<dbReference type="SFLD" id="SFLDF00273">
    <property type="entry name" value="(dimethylallyl)adenosine_tRNA"/>
    <property type="match status" value="1"/>
</dbReference>
<evidence type="ECO:0000256" key="10">
    <source>
        <dbReference type="ARBA" id="ARBA00051425"/>
    </source>
</evidence>
<dbReference type="InterPro" id="IPR006638">
    <property type="entry name" value="Elp3/MiaA/NifB-like_rSAM"/>
</dbReference>
<sequence>MASQNPDIIWRMKYYIWTEGCQMNVADSQRVASALEHLGYHSASRAEEADVIVLNTCVVRQSAEDKAYGRLSSLRPIKKQRPDLVINLMGCLVGVKGNPKVAERFPYVDVFSPPSDPRPLVEYLLRRDGRDLEQAEVALRYALQDEDLTLPAEERGNLVSAFIPVVYGCSHACTFCIIPYRRGVEKSRPPQEILNEARALVAQGVKEITLLGQIVDRYGKDNPDYPTLSGLLRRLQQIEGLERIRFLTSHPNWMTDDLLDAVAELPKVMPHIEVPVQAGDDEVLANMRRGYTAEQYRRLVEKIRARIPGVSIATDVIVGFPGESEAQFQHTYDLLAELKLDVAHLARYSPREGTVSARRMADDVPDEEKWRRFRLLEELQETIAAEIHAAYLGKTVDVLFEEPVRGRWKGRTPTNKLVFVESEADLRGKILPVEITWTGPWSMQGRLTQPA</sequence>
<accession>A0A0P6XCV6</accession>
<dbReference type="InterPro" id="IPR007197">
    <property type="entry name" value="rSAM"/>
</dbReference>
<evidence type="ECO:0000313" key="18">
    <source>
        <dbReference type="Proteomes" id="UP000050514"/>
    </source>
</evidence>
<comment type="function">
    <text evidence="2">Catalyzes the methylthiolation of N6-(dimethylallyl)adenosine (i(6)A), leading to the formation of 2-methylthio-N6-(dimethylallyl)adenosine (ms(2)i(6)A) at position 37 in tRNAs that read codons beginning with uridine.</text>
</comment>
<evidence type="ECO:0000256" key="1">
    <source>
        <dbReference type="ARBA" id="ARBA00001966"/>
    </source>
</evidence>
<dbReference type="InterPro" id="IPR005839">
    <property type="entry name" value="Methylthiotransferase"/>
</dbReference>
<evidence type="ECO:0000256" key="2">
    <source>
        <dbReference type="ARBA" id="ARBA00003234"/>
    </source>
</evidence>
<evidence type="ECO:0000256" key="4">
    <source>
        <dbReference type="ARBA" id="ARBA00022679"/>
    </source>
</evidence>